<dbReference type="Proteomes" id="UP000886520">
    <property type="component" value="Chromosome 4"/>
</dbReference>
<sequence length="183" mass="20529">MSDCRFVCICISQCECVWSAMLVGEPVHWKFAKSECVCVCESVWVGVRTITLGYRDAAKLFVGCCSISHIPSVVPHRGSTNCSLVKSKTVSRFEEQDLTRMAWSGFPTFTAVEDAEVWLQEYGLFLLESGLSREEGVAHAFPLLVRGKAKGESLQAEEKQDWSTLEAAFRSRYVVNTQWSEVK</sequence>
<keyword evidence="2" id="KW-1185">Reference proteome</keyword>
<dbReference type="AlphaFoldDB" id="A0A9D4ZMS0"/>
<dbReference type="OrthoDB" id="6140065at2759"/>
<evidence type="ECO:0000313" key="2">
    <source>
        <dbReference type="Proteomes" id="UP000886520"/>
    </source>
</evidence>
<accession>A0A9D4ZMS0</accession>
<name>A0A9D4ZMS0_ADICA</name>
<comment type="caution">
    <text evidence="1">The sequence shown here is derived from an EMBL/GenBank/DDBJ whole genome shotgun (WGS) entry which is preliminary data.</text>
</comment>
<proteinExistence type="predicted"/>
<protein>
    <submittedName>
        <fullName evidence="1">Uncharacterized protein</fullName>
    </submittedName>
</protein>
<reference evidence="1" key="1">
    <citation type="submission" date="2021-01" db="EMBL/GenBank/DDBJ databases">
        <title>Adiantum capillus-veneris genome.</title>
        <authorList>
            <person name="Fang Y."/>
            <person name="Liao Q."/>
        </authorList>
    </citation>
    <scope>NUCLEOTIDE SEQUENCE</scope>
    <source>
        <strain evidence="1">H3</strain>
        <tissue evidence="1">Leaf</tissue>
    </source>
</reference>
<organism evidence="1 2">
    <name type="scientific">Adiantum capillus-veneris</name>
    <name type="common">Maidenhair fern</name>
    <dbReference type="NCBI Taxonomy" id="13818"/>
    <lineage>
        <taxon>Eukaryota</taxon>
        <taxon>Viridiplantae</taxon>
        <taxon>Streptophyta</taxon>
        <taxon>Embryophyta</taxon>
        <taxon>Tracheophyta</taxon>
        <taxon>Polypodiopsida</taxon>
        <taxon>Polypodiidae</taxon>
        <taxon>Polypodiales</taxon>
        <taxon>Pteridineae</taxon>
        <taxon>Pteridaceae</taxon>
        <taxon>Vittarioideae</taxon>
        <taxon>Adiantum</taxon>
    </lineage>
</organism>
<evidence type="ECO:0000313" key="1">
    <source>
        <dbReference type="EMBL" id="KAI5081413.1"/>
    </source>
</evidence>
<gene>
    <name evidence="1" type="ORF">GOP47_0004596</name>
</gene>
<dbReference type="EMBL" id="JABFUD020000004">
    <property type="protein sequence ID" value="KAI5081413.1"/>
    <property type="molecule type" value="Genomic_DNA"/>
</dbReference>